<accession>A0A398CFM2</accession>
<reference evidence="1 2" key="1">
    <citation type="submission" date="2018-09" db="EMBL/GenBank/DDBJ databases">
        <title>Cohnella cavernae sp. nov., isolated from a karst cave.</title>
        <authorList>
            <person name="Zhu H."/>
        </authorList>
    </citation>
    <scope>NUCLEOTIDE SEQUENCE [LARGE SCALE GENOMIC DNA]</scope>
    <source>
        <strain evidence="1 2">K2E09-144</strain>
    </source>
</reference>
<dbReference type="OrthoDB" id="9779761at2"/>
<dbReference type="RefSeq" id="WP_119151776.1">
    <property type="nucleotide sequence ID" value="NZ_JBHSOV010000040.1"/>
</dbReference>
<keyword evidence="2" id="KW-1185">Reference proteome</keyword>
<proteinExistence type="predicted"/>
<evidence type="ECO:0000313" key="1">
    <source>
        <dbReference type="EMBL" id="RIE01523.1"/>
    </source>
</evidence>
<protein>
    <submittedName>
        <fullName evidence="1">Uncharacterized protein</fullName>
    </submittedName>
</protein>
<evidence type="ECO:0000313" key="2">
    <source>
        <dbReference type="Proteomes" id="UP000266340"/>
    </source>
</evidence>
<dbReference type="EMBL" id="QXJM01000040">
    <property type="protein sequence ID" value="RIE01523.1"/>
    <property type="molecule type" value="Genomic_DNA"/>
</dbReference>
<dbReference type="Proteomes" id="UP000266340">
    <property type="component" value="Unassembled WGS sequence"/>
</dbReference>
<sequence>MTLTINEKEKKAIAAAVTERIDEYLGRFPFARYPIEPLDEWRHVFRNPKTVPTETLKQALGWQLGGWQRKDLPYAHRKTISEAIKAWPDFLQVAAHDPEQALDFWQDKLSDWQHGFGVAAFLLHLLWPDTFEIADRHRLDTMVELLKVIDHMEKDRTVALSLTDLQDYTAFLRSLVPKLPYGKESHIKLDRFIKIYGNRHAYKRISPDFVTREPLVRTFSWNTSSSSRYLLDQIAHRSNADLLFACFLLALEAENRSHEDLTIGEVIDMLPLGTGGLCNPASYNYAMVALFGGQKHRDYWSFHSPELRHAFTEQANQSTRNMRFYHTHASEKLSVNPKYVKAGM</sequence>
<gene>
    <name evidence="1" type="ORF">D3H35_24535</name>
</gene>
<name>A0A398CFM2_9BACL</name>
<organism evidence="1 2">
    <name type="scientific">Cohnella faecalis</name>
    <dbReference type="NCBI Taxonomy" id="2315694"/>
    <lineage>
        <taxon>Bacteria</taxon>
        <taxon>Bacillati</taxon>
        <taxon>Bacillota</taxon>
        <taxon>Bacilli</taxon>
        <taxon>Bacillales</taxon>
        <taxon>Paenibacillaceae</taxon>
        <taxon>Cohnella</taxon>
    </lineage>
</organism>
<dbReference type="AlphaFoldDB" id="A0A398CFM2"/>
<comment type="caution">
    <text evidence="1">The sequence shown here is derived from an EMBL/GenBank/DDBJ whole genome shotgun (WGS) entry which is preliminary data.</text>
</comment>